<evidence type="ECO:0000256" key="1">
    <source>
        <dbReference type="SAM" id="Phobius"/>
    </source>
</evidence>
<comment type="caution">
    <text evidence="2">The sequence shown here is derived from an EMBL/GenBank/DDBJ whole genome shotgun (WGS) entry which is preliminary data.</text>
</comment>
<keyword evidence="1" id="KW-1133">Transmembrane helix</keyword>
<evidence type="ECO:0000313" key="3">
    <source>
        <dbReference type="Proteomes" id="UP001054252"/>
    </source>
</evidence>
<evidence type="ECO:0000313" key="2">
    <source>
        <dbReference type="EMBL" id="GKV37012.1"/>
    </source>
</evidence>
<feature type="transmembrane region" description="Helical" evidence="1">
    <location>
        <begin position="20"/>
        <end position="39"/>
    </location>
</feature>
<protein>
    <submittedName>
        <fullName evidence="2">Uncharacterized protein</fullName>
    </submittedName>
</protein>
<dbReference type="EMBL" id="BPVZ01000120">
    <property type="protein sequence ID" value="GKV37012.1"/>
    <property type="molecule type" value="Genomic_DNA"/>
</dbReference>
<name>A0AAV5LK06_9ROSI</name>
<organism evidence="2 3">
    <name type="scientific">Rubroshorea leprosula</name>
    <dbReference type="NCBI Taxonomy" id="152421"/>
    <lineage>
        <taxon>Eukaryota</taxon>
        <taxon>Viridiplantae</taxon>
        <taxon>Streptophyta</taxon>
        <taxon>Embryophyta</taxon>
        <taxon>Tracheophyta</taxon>
        <taxon>Spermatophyta</taxon>
        <taxon>Magnoliopsida</taxon>
        <taxon>eudicotyledons</taxon>
        <taxon>Gunneridae</taxon>
        <taxon>Pentapetalae</taxon>
        <taxon>rosids</taxon>
        <taxon>malvids</taxon>
        <taxon>Malvales</taxon>
        <taxon>Dipterocarpaceae</taxon>
        <taxon>Rubroshorea</taxon>
    </lineage>
</organism>
<dbReference type="Proteomes" id="UP001054252">
    <property type="component" value="Unassembled WGS sequence"/>
</dbReference>
<accession>A0AAV5LK06</accession>
<proteinExistence type="predicted"/>
<keyword evidence="1" id="KW-0812">Transmembrane</keyword>
<keyword evidence="3" id="KW-1185">Reference proteome</keyword>
<reference evidence="2 3" key="1">
    <citation type="journal article" date="2021" name="Commun. Biol.">
        <title>The genome of Shorea leprosula (Dipterocarpaceae) highlights the ecological relevance of drought in aseasonal tropical rainforests.</title>
        <authorList>
            <person name="Ng K.K.S."/>
            <person name="Kobayashi M.J."/>
            <person name="Fawcett J.A."/>
            <person name="Hatakeyama M."/>
            <person name="Paape T."/>
            <person name="Ng C.H."/>
            <person name="Ang C.C."/>
            <person name="Tnah L.H."/>
            <person name="Lee C.T."/>
            <person name="Nishiyama T."/>
            <person name="Sese J."/>
            <person name="O'Brien M.J."/>
            <person name="Copetti D."/>
            <person name="Mohd Noor M.I."/>
            <person name="Ong R.C."/>
            <person name="Putra M."/>
            <person name="Sireger I.Z."/>
            <person name="Indrioko S."/>
            <person name="Kosugi Y."/>
            <person name="Izuno A."/>
            <person name="Isagi Y."/>
            <person name="Lee S.L."/>
            <person name="Shimizu K.K."/>
        </authorList>
    </citation>
    <scope>NUCLEOTIDE SEQUENCE [LARGE SCALE GENOMIC DNA]</scope>
    <source>
        <strain evidence="2">214</strain>
    </source>
</reference>
<dbReference type="AlphaFoldDB" id="A0AAV5LK06"/>
<gene>
    <name evidence="2" type="ORF">SLEP1_g45087</name>
</gene>
<sequence>MHYHLSLLAYYIFFNFSKVLWFLIVLGYALFCLFAMWDIRELGALVYNSRGRNSVEMELEAHCDANVSHTLRYQF</sequence>
<keyword evidence="1" id="KW-0472">Membrane</keyword>